<feature type="binding site" evidence="5">
    <location>
        <position position="61"/>
    </location>
    <ligand>
        <name>FAD</name>
        <dbReference type="ChEBI" id="CHEBI:57692"/>
    </ligand>
</feature>
<dbReference type="EC" id="1.18.1.2" evidence="5"/>
<feature type="domain" description="FAD/NAD(P)-binding" evidence="6">
    <location>
        <begin position="20"/>
        <end position="309"/>
    </location>
</feature>
<feature type="binding site" evidence="5">
    <location>
        <position position="56"/>
    </location>
    <ligand>
        <name>FAD</name>
        <dbReference type="ChEBI" id="CHEBI:57692"/>
    </ligand>
</feature>
<evidence type="ECO:0000256" key="1">
    <source>
        <dbReference type="ARBA" id="ARBA00022630"/>
    </source>
</evidence>
<organism evidence="7 9">
    <name type="scientific">Saliniramus fredricksonii</name>
    <dbReference type="NCBI Taxonomy" id="1653334"/>
    <lineage>
        <taxon>Bacteria</taxon>
        <taxon>Pseudomonadati</taxon>
        <taxon>Pseudomonadota</taxon>
        <taxon>Alphaproteobacteria</taxon>
        <taxon>Hyphomicrobiales</taxon>
        <taxon>Salinarimonadaceae</taxon>
        <taxon>Saliniramus</taxon>
    </lineage>
</organism>
<evidence type="ECO:0000313" key="9">
    <source>
        <dbReference type="Proteomes" id="UP000050497"/>
    </source>
</evidence>
<evidence type="ECO:0000259" key="6">
    <source>
        <dbReference type="Pfam" id="PF07992"/>
    </source>
</evidence>
<keyword evidence="4 5" id="KW-0560">Oxidoreductase</keyword>
<dbReference type="Pfam" id="PF07992">
    <property type="entry name" value="Pyr_redox_2"/>
    <property type="match status" value="1"/>
</dbReference>
<dbReference type="InterPro" id="IPR022890">
    <property type="entry name" value="Fd--NADP_Rdtase_type_2"/>
</dbReference>
<dbReference type="PRINTS" id="PR00368">
    <property type="entry name" value="FADPNR"/>
</dbReference>
<comment type="caution">
    <text evidence="5">Lacks conserved residue(s) required for the propagation of feature annotation.</text>
</comment>
<dbReference type="GO" id="GO:0050661">
    <property type="term" value="F:NADP binding"/>
    <property type="evidence" value="ECO:0007669"/>
    <property type="project" value="UniProtKB-UniRule"/>
</dbReference>
<keyword evidence="2 5" id="KW-0274">FAD</keyword>
<evidence type="ECO:0000313" key="10">
    <source>
        <dbReference type="Proteomes" id="UP000182800"/>
    </source>
</evidence>
<feature type="binding site" evidence="5">
    <location>
        <position position="48"/>
    </location>
    <ligand>
        <name>FAD</name>
        <dbReference type="ChEBI" id="CHEBI:57692"/>
    </ligand>
</feature>
<evidence type="ECO:0000256" key="2">
    <source>
        <dbReference type="ARBA" id="ARBA00022827"/>
    </source>
</evidence>
<dbReference type="InterPro" id="IPR036188">
    <property type="entry name" value="FAD/NAD-bd_sf"/>
</dbReference>
<comment type="caution">
    <text evidence="7">The sequence shown here is derived from an EMBL/GenBank/DDBJ whole genome shotgun (WGS) entry which is preliminary data.</text>
</comment>
<evidence type="ECO:0000256" key="4">
    <source>
        <dbReference type="ARBA" id="ARBA00023002"/>
    </source>
</evidence>
<reference evidence="8 10" key="2">
    <citation type="submission" date="2016-08" db="EMBL/GenBank/DDBJ databases">
        <authorList>
            <person name="Varghese N."/>
            <person name="Submissions Spin"/>
        </authorList>
    </citation>
    <scope>NUCLEOTIDE SEQUENCE [LARGE SCALE GENOMIC DNA]</scope>
    <source>
        <strain evidence="8 10">HL-109</strain>
    </source>
</reference>
<dbReference type="EMBL" id="FMBM01000002">
    <property type="protein sequence ID" value="SCC82187.1"/>
    <property type="molecule type" value="Genomic_DNA"/>
</dbReference>
<comment type="similarity">
    <text evidence="5">Belongs to the ferredoxin--NADP reductase type 2 family.</text>
</comment>
<evidence type="ECO:0000256" key="5">
    <source>
        <dbReference type="HAMAP-Rule" id="MF_01685"/>
    </source>
</evidence>
<evidence type="ECO:0000256" key="3">
    <source>
        <dbReference type="ARBA" id="ARBA00022857"/>
    </source>
</evidence>
<reference evidence="7 9" key="1">
    <citation type="submission" date="2015-09" db="EMBL/GenBank/DDBJ databases">
        <title>Identification and resolution of microdiversity through metagenomic sequencing of parallel consortia.</title>
        <authorList>
            <person name="Nelson W.C."/>
            <person name="Romine M.F."/>
            <person name="Lindemann S.R."/>
        </authorList>
    </citation>
    <scope>NUCLEOTIDE SEQUENCE [LARGE SCALE GENOMIC DNA]</scope>
    <source>
        <strain evidence="7">HL-109</strain>
    </source>
</reference>
<keyword evidence="10" id="KW-1185">Reference proteome</keyword>
<feature type="binding site" evidence="5">
    <location>
        <position position="101"/>
    </location>
    <ligand>
        <name>FAD</name>
        <dbReference type="ChEBI" id="CHEBI:57692"/>
    </ligand>
</feature>
<dbReference type="GO" id="GO:0050660">
    <property type="term" value="F:flavin adenine dinucleotide binding"/>
    <property type="evidence" value="ECO:0007669"/>
    <property type="project" value="UniProtKB-UniRule"/>
</dbReference>
<keyword evidence="1 5" id="KW-0285">Flavoprotein</keyword>
<feature type="binding site" evidence="5">
    <location>
        <position position="139"/>
    </location>
    <ligand>
        <name>FAD</name>
        <dbReference type="ChEBI" id="CHEBI:57692"/>
    </ligand>
</feature>
<evidence type="ECO:0000313" key="7">
    <source>
        <dbReference type="EMBL" id="KPQ11889.1"/>
    </source>
</evidence>
<accession>A0A0P8A363</accession>
<dbReference type="Gene3D" id="3.50.50.60">
    <property type="entry name" value="FAD/NAD(P)-binding domain"/>
    <property type="match status" value="2"/>
</dbReference>
<dbReference type="Proteomes" id="UP000050497">
    <property type="component" value="Unassembled WGS sequence"/>
</dbReference>
<evidence type="ECO:0000313" key="8">
    <source>
        <dbReference type="EMBL" id="SCC82187.1"/>
    </source>
</evidence>
<dbReference type="GO" id="GO:0004324">
    <property type="term" value="F:ferredoxin-NADP+ reductase activity"/>
    <property type="evidence" value="ECO:0007669"/>
    <property type="project" value="UniProtKB-UniRule"/>
</dbReference>
<dbReference type="InterPro" id="IPR023753">
    <property type="entry name" value="FAD/NAD-binding_dom"/>
</dbReference>
<gene>
    <name evidence="7" type="primary">trxB-2</name>
    <name evidence="8" type="ORF">GA0071312_3167</name>
    <name evidence="7" type="ORF">HLUCCO17_05250</name>
</gene>
<sequence>MSGDAGLGMQGEAAAPIETDVVIIGAGPVGLFAVFELGLLDIEAHVIDILPKIGGQCAELYPEKPIYDIPAFPVVTGQGLIDNLMQQIAPFEPGFHLGEMVCAVEALGSAEAPRFRVETDAGKVFHCKAVVIAAGGGSFVPRKPPVPKIAEFEDVSVFYAVREIERFRGRNVLIVGGGDSALDWAVNLQPVVSRLALMHRRDAFRAAPDSVNKMRALVETGAMDFHLGQITGLKGDAPNLEAVVARRDDGASFEIPCDTLLPFFGLSMKLGPIADWGLDLDQQLIPVDTEQFETSSPGIFAIGDINTYPGKLKLILSGFHEGALAAQKVHRYVHPDKRLTFEHSTSSPSLHKKLGVA</sequence>
<name>A0A0P8A363_9HYPH</name>
<dbReference type="PANTHER" id="PTHR48105">
    <property type="entry name" value="THIOREDOXIN REDUCTASE 1-RELATED-RELATED"/>
    <property type="match status" value="1"/>
</dbReference>
<dbReference type="PRINTS" id="PR00469">
    <property type="entry name" value="PNDRDTASEII"/>
</dbReference>
<dbReference type="PATRIC" id="fig|1653334.4.peg.1750"/>
<keyword evidence="3 5" id="KW-0521">NADP</keyword>
<feature type="binding site" evidence="5">
    <location>
        <position position="304"/>
    </location>
    <ligand>
        <name>FAD</name>
        <dbReference type="ChEBI" id="CHEBI:57692"/>
    </ligand>
</feature>
<proteinExistence type="inferred from homology"/>
<dbReference type="STRING" id="1653334.GA0071312_3167"/>
<dbReference type="Proteomes" id="UP000182800">
    <property type="component" value="Unassembled WGS sequence"/>
</dbReference>
<comment type="catalytic activity">
    <reaction evidence="5">
        <text>2 reduced [2Fe-2S]-[ferredoxin] + NADP(+) + H(+) = 2 oxidized [2Fe-2S]-[ferredoxin] + NADPH</text>
        <dbReference type="Rhea" id="RHEA:20125"/>
        <dbReference type="Rhea" id="RHEA-COMP:10000"/>
        <dbReference type="Rhea" id="RHEA-COMP:10001"/>
        <dbReference type="ChEBI" id="CHEBI:15378"/>
        <dbReference type="ChEBI" id="CHEBI:33737"/>
        <dbReference type="ChEBI" id="CHEBI:33738"/>
        <dbReference type="ChEBI" id="CHEBI:57783"/>
        <dbReference type="ChEBI" id="CHEBI:58349"/>
        <dbReference type="EC" id="1.18.1.2"/>
    </reaction>
</comment>
<dbReference type="SUPFAM" id="SSF51905">
    <property type="entry name" value="FAD/NAD(P)-binding domain"/>
    <property type="match status" value="1"/>
</dbReference>
<dbReference type="AlphaFoldDB" id="A0A0P8A363"/>
<dbReference type="HAMAP" id="MF_01685">
    <property type="entry name" value="FENR2"/>
    <property type="match status" value="1"/>
</dbReference>
<protein>
    <recommendedName>
        <fullName evidence="5">Ferredoxin--NADP reductase</fullName>
        <shortName evidence="5">FNR</shortName>
        <shortName evidence="5">Fd-NADP(+) reductase</shortName>
        <ecNumber evidence="5">1.18.1.2</ecNumber>
    </recommendedName>
</protein>
<comment type="subunit">
    <text evidence="5">Homodimer.</text>
</comment>
<dbReference type="RefSeq" id="WP_238947251.1">
    <property type="nucleotide sequence ID" value="NZ_FMBM01000002.1"/>
</dbReference>
<feature type="binding site" evidence="5">
    <location>
        <position position="345"/>
    </location>
    <ligand>
        <name>FAD</name>
        <dbReference type="ChEBI" id="CHEBI:57692"/>
    </ligand>
</feature>
<comment type="cofactor">
    <cofactor evidence="5">
        <name>FAD</name>
        <dbReference type="ChEBI" id="CHEBI:57692"/>
    </cofactor>
    <text evidence="5">Binds 1 FAD per subunit.</text>
</comment>
<dbReference type="InterPro" id="IPR050097">
    <property type="entry name" value="Ferredoxin-NADP_redctase_2"/>
</dbReference>
<dbReference type="EMBL" id="LJSX01000005">
    <property type="protein sequence ID" value="KPQ11889.1"/>
    <property type="molecule type" value="Genomic_DNA"/>
</dbReference>